<sequence length="175" mass="20684">MIFAIPTDTCFWFASSLYDEAWFNLIYKLKWRMSDKRLSFVVKDFGDLKSIIDINSEQIDFLRNYPYPFTVLWGKINSFELPEFLSVADYAKIAVRVAERCLNPMLHDELVFPMFLTSANESWAPEIYSSIELESKFWNEKRIKIFEGTLKSCPPSDIFSFSWSTLEPLFIRKNH</sequence>
<evidence type="ECO:0000256" key="9">
    <source>
        <dbReference type="ARBA" id="ARBA00022840"/>
    </source>
</evidence>
<dbReference type="PANTHER" id="PTHR17490">
    <property type="entry name" value="SUA5"/>
    <property type="match status" value="1"/>
</dbReference>
<accession>K2G064</accession>
<name>K2G064_9BACT</name>
<dbReference type="GO" id="GO:0008033">
    <property type="term" value="P:tRNA processing"/>
    <property type="evidence" value="ECO:0007669"/>
    <property type="project" value="UniProtKB-KW"/>
</dbReference>
<comment type="caution">
    <text evidence="13">The sequence shown here is derived from an EMBL/GenBank/DDBJ whole genome shotgun (WGS) entry which is preliminary data.</text>
</comment>
<dbReference type="GO" id="GO:0061710">
    <property type="term" value="F:L-threonylcarbamoyladenylate synthase"/>
    <property type="evidence" value="ECO:0007669"/>
    <property type="project" value="UniProtKB-EC"/>
</dbReference>
<dbReference type="Gene3D" id="3.90.870.10">
    <property type="entry name" value="DHBP synthase"/>
    <property type="match status" value="1"/>
</dbReference>
<dbReference type="EC" id="2.7.7.87" evidence="3"/>
<keyword evidence="9" id="KW-0067">ATP-binding</keyword>
<keyword evidence="4" id="KW-0963">Cytoplasm</keyword>
<evidence type="ECO:0000256" key="11">
    <source>
        <dbReference type="ARBA" id="ARBA00048366"/>
    </source>
</evidence>
<organism evidence="13">
    <name type="scientific">uncultured bacterium</name>
    <name type="common">gcode 4</name>
    <dbReference type="NCBI Taxonomy" id="1234023"/>
    <lineage>
        <taxon>Bacteria</taxon>
        <taxon>environmental samples</taxon>
    </lineage>
</organism>
<keyword evidence="5" id="KW-0808">Transferase</keyword>
<evidence type="ECO:0000256" key="4">
    <source>
        <dbReference type="ARBA" id="ARBA00022490"/>
    </source>
</evidence>
<feature type="domain" description="YrdC-like" evidence="12">
    <location>
        <begin position="1"/>
        <end position="175"/>
    </location>
</feature>
<evidence type="ECO:0000256" key="1">
    <source>
        <dbReference type="ARBA" id="ARBA00004496"/>
    </source>
</evidence>
<dbReference type="GO" id="GO:0005524">
    <property type="term" value="F:ATP binding"/>
    <property type="evidence" value="ECO:0007669"/>
    <property type="project" value="UniProtKB-KW"/>
</dbReference>
<protein>
    <recommendedName>
        <fullName evidence="10">L-threonylcarbamoyladenylate synthase</fullName>
        <ecNumber evidence="3">2.7.7.87</ecNumber>
    </recommendedName>
    <alternativeName>
        <fullName evidence="10">L-threonylcarbamoyladenylate synthase</fullName>
    </alternativeName>
</protein>
<evidence type="ECO:0000313" key="13">
    <source>
        <dbReference type="EMBL" id="EKE28583.1"/>
    </source>
</evidence>
<dbReference type="EMBL" id="AMFJ01000317">
    <property type="protein sequence ID" value="EKE28583.1"/>
    <property type="molecule type" value="Genomic_DNA"/>
</dbReference>
<dbReference type="PANTHER" id="PTHR17490:SF16">
    <property type="entry name" value="THREONYLCARBAMOYL-AMP SYNTHASE"/>
    <property type="match status" value="1"/>
</dbReference>
<dbReference type="InterPro" id="IPR017945">
    <property type="entry name" value="DHBP_synth_RibB-like_a/b_dom"/>
</dbReference>
<dbReference type="PROSITE" id="PS51163">
    <property type="entry name" value="YRDC"/>
    <property type="match status" value="1"/>
</dbReference>
<evidence type="ECO:0000256" key="6">
    <source>
        <dbReference type="ARBA" id="ARBA00022694"/>
    </source>
</evidence>
<reference evidence="13" key="1">
    <citation type="journal article" date="2012" name="Science">
        <title>Fermentation, hydrogen, and sulfur metabolism in multiple uncultivated bacterial phyla.</title>
        <authorList>
            <person name="Wrighton K.C."/>
            <person name="Thomas B.C."/>
            <person name="Sharon I."/>
            <person name="Miller C.S."/>
            <person name="Castelle C.J."/>
            <person name="VerBerkmoes N.C."/>
            <person name="Wilkins M.J."/>
            <person name="Hettich R.L."/>
            <person name="Lipton M.S."/>
            <person name="Williams K.H."/>
            <person name="Long P.E."/>
            <person name="Banfield J.F."/>
        </authorList>
    </citation>
    <scope>NUCLEOTIDE SEQUENCE [LARGE SCALE GENOMIC DNA]</scope>
</reference>
<evidence type="ECO:0000256" key="5">
    <source>
        <dbReference type="ARBA" id="ARBA00022679"/>
    </source>
</evidence>
<keyword evidence="6" id="KW-0819">tRNA processing</keyword>
<evidence type="ECO:0000256" key="7">
    <source>
        <dbReference type="ARBA" id="ARBA00022695"/>
    </source>
</evidence>
<keyword evidence="8" id="KW-0547">Nucleotide-binding</keyword>
<comment type="catalytic activity">
    <reaction evidence="11">
        <text>L-threonine + hydrogencarbonate + ATP = L-threonylcarbamoyladenylate + diphosphate + H2O</text>
        <dbReference type="Rhea" id="RHEA:36407"/>
        <dbReference type="ChEBI" id="CHEBI:15377"/>
        <dbReference type="ChEBI" id="CHEBI:17544"/>
        <dbReference type="ChEBI" id="CHEBI:30616"/>
        <dbReference type="ChEBI" id="CHEBI:33019"/>
        <dbReference type="ChEBI" id="CHEBI:57926"/>
        <dbReference type="ChEBI" id="CHEBI:73682"/>
        <dbReference type="EC" id="2.7.7.87"/>
    </reaction>
</comment>
<dbReference type="GO" id="GO:0006450">
    <property type="term" value="P:regulation of translational fidelity"/>
    <property type="evidence" value="ECO:0007669"/>
    <property type="project" value="TreeGrafter"/>
</dbReference>
<evidence type="ECO:0000256" key="2">
    <source>
        <dbReference type="ARBA" id="ARBA00007663"/>
    </source>
</evidence>
<comment type="subcellular location">
    <subcellularLocation>
        <location evidence="1">Cytoplasm</location>
    </subcellularLocation>
</comment>
<dbReference type="GO" id="GO:0005737">
    <property type="term" value="C:cytoplasm"/>
    <property type="evidence" value="ECO:0007669"/>
    <property type="project" value="UniProtKB-SubCell"/>
</dbReference>
<evidence type="ECO:0000256" key="8">
    <source>
        <dbReference type="ARBA" id="ARBA00022741"/>
    </source>
</evidence>
<dbReference type="GO" id="GO:0003725">
    <property type="term" value="F:double-stranded RNA binding"/>
    <property type="evidence" value="ECO:0007669"/>
    <property type="project" value="InterPro"/>
</dbReference>
<dbReference type="SUPFAM" id="SSF55821">
    <property type="entry name" value="YrdC/RibB"/>
    <property type="match status" value="1"/>
</dbReference>
<keyword evidence="7" id="KW-0548">Nucleotidyltransferase</keyword>
<evidence type="ECO:0000259" key="12">
    <source>
        <dbReference type="PROSITE" id="PS51163"/>
    </source>
</evidence>
<dbReference type="InterPro" id="IPR050156">
    <property type="entry name" value="TC-AMP_synthase_SUA5"/>
</dbReference>
<dbReference type="AlphaFoldDB" id="K2G064"/>
<comment type="similarity">
    <text evidence="2">Belongs to the SUA5 family.</text>
</comment>
<dbReference type="GO" id="GO:0000049">
    <property type="term" value="F:tRNA binding"/>
    <property type="evidence" value="ECO:0007669"/>
    <property type="project" value="TreeGrafter"/>
</dbReference>
<dbReference type="InterPro" id="IPR006070">
    <property type="entry name" value="Sua5-like_dom"/>
</dbReference>
<proteinExistence type="inferred from homology"/>
<evidence type="ECO:0000256" key="10">
    <source>
        <dbReference type="ARBA" id="ARBA00029774"/>
    </source>
</evidence>
<gene>
    <name evidence="13" type="ORF">ACD_3C00043G0022</name>
</gene>
<dbReference type="Pfam" id="PF01300">
    <property type="entry name" value="Sua5_yciO_yrdC"/>
    <property type="match status" value="1"/>
</dbReference>
<evidence type="ECO:0000256" key="3">
    <source>
        <dbReference type="ARBA" id="ARBA00012584"/>
    </source>
</evidence>